<protein>
    <submittedName>
        <fullName evidence="1">OsmC family protein</fullName>
    </submittedName>
</protein>
<dbReference type="SUPFAM" id="SSF82784">
    <property type="entry name" value="OsmC-like"/>
    <property type="match status" value="1"/>
</dbReference>
<comment type="caution">
    <text evidence="1">The sequence shown here is derived from an EMBL/GenBank/DDBJ whole genome shotgun (WGS) entry which is preliminary data.</text>
</comment>
<reference evidence="1 2" key="1">
    <citation type="submission" date="2021-05" db="EMBL/GenBank/DDBJ databases">
        <title>Fusibacter ferrireducens sp. nov., an anaerobic, sulfur- and Fe-reducing bacterium isolated from the mangrove sediment.</title>
        <authorList>
            <person name="Qiu D."/>
        </authorList>
    </citation>
    <scope>NUCLEOTIDE SEQUENCE [LARGE SCALE GENOMIC DNA]</scope>
    <source>
        <strain evidence="1 2">DSM 12116</strain>
    </source>
</reference>
<accession>A0ABS5PR75</accession>
<dbReference type="EMBL" id="JAHBCL010000022">
    <property type="protein sequence ID" value="MBS7527568.1"/>
    <property type="molecule type" value="Genomic_DNA"/>
</dbReference>
<dbReference type="Pfam" id="PF02566">
    <property type="entry name" value="OsmC"/>
    <property type="match status" value="1"/>
</dbReference>
<keyword evidence="2" id="KW-1185">Reference proteome</keyword>
<evidence type="ECO:0000313" key="1">
    <source>
        <dbReference type="EMBL" id="MBS7527568.1"/>
    </source>
</evidence>
<dbReference type="InterPro" id="IPR036102">
    <property type="entry name" value="OsmC/Ohrsf"/>
</dbReference>
<dbReference type="Proteomes" id="UP000746471">
    <property type="component" value="Unassembled WGS sequence"/>
</dbReference>
<dbReference type="PANTHER" id="PTHR34352:SF1">
    <property type="entry name" value="PROTEIN YHFA"/>
    <property type="match status" value="1"/>
</dbReference>
<organism evidence="1 2">
    <name type="scientific">Fusibacter paucivorans</name>
    <dbReference type="NCBI Taxonomy" id="76009"/>
    <lineage>
        <taxon>Bacteria</taxon>
        <taxon>Bacillati</taxon>
        <taxon>Bacillota</taxon>
        <taxon>Clostridia</taxon>
        <taxon>Eubacteriales</taxon>
        <taxon>Eubacteriales Family XII. Incertae Sedis</taxon>
        <taxon>Fusibacter</taxon>
    </lineage>
</organism>
<proteinExistence type="predicted"/>
<gene>
    <name evidence="1" type="ORF">KHM83_12860</name>
</gene>
<name>A0ABS5PR75_9FIRM</name>
<sequence>MDQKHVALNFSQTFSGTLTAPNTTAAIGAVEGTLAPYDMLLGALGACLYATFLEIVNKKRLTFEEAVIRIDGVKRSTVPTTLETVNVAMTIKGASKEKGFNQALQLATEYCSVYQTISKVAEMSYTLDFQ</sequence>
<dbReference type="Gene3D" id="3.30.300.20">
    <property type="match status" value="1"/>
</dbReference>
<evidence type="ECO:0000313" key="2">
    <source>
        <dbReference type="Proteomes" id="UP000746471"/>
    </source>
</evidence>
<dbReference type="InterPro" id="IPR015946">
    <property type="entry name" value="KH_dom-like_a/b"/>
</dbReference>
<dbReference type="InterPro" id="IPR003718">
    <property type="entry name" value="OsmC/Ohr_fam"/>
</dbReference>
<dbReference type="PANTHER" id="PTHR34352">
    <property type="entry name" value="PROTEIN YHFA"/>
    <property type="match status" value="1"/>
</dbReference>
<dbReference type="RefSeq" id="WP_213237430.1">
    <property type="nucleotide sequence ID" value="NZ_JAHBCL010000022.1"/>
</dbReference>